<dbReference type="HAMAP" id="MF_00973">
    <property type="entry name" value="Gluconeogen_factor"/>
    <property type="match status" value="1"/>
</dbReference>
<dbReference type="EMBL" id="AJWZ01010747">
    <property type="protein sequence ID" value="EKC47562.1"/>
    <property type="molecule type" value="Genomic_DNA"/>
</dbReference>
<dbReference type="PANTHER" id="PTHR30135:SF3">
    <property type="entry name" value="GLUCONEOGENESIS FACTOR-RELATED"/>
    <property type="match status" value="1"/>
</dbReference>
<dbReference type="InterPro" id="IPR010119">
    <property type="entry name" value="Gluconeogen_factor"/>
</dbReference>
<keyword evidence="1" id="KW-0963">Cytoplasm</keyword>
<dbReference type="PANTHER" id="PTHR30135">
    <property type="entry name" value="UNCHARACTERIZED PROTEIN YVCK-RELATED"/>
    <property type="match status" value="1"/>
</dbReference>
<evidence type="ECO:0000313" key="2">
    <source>
        <dbReference type="EMBL" id="EKC47562.1"/>
    </source>
</evidence>
<sequence length="317" mass="35230">MKKKVVVFGGGTGLSSLLSGLKDFPIDITAIITVSDNGRSTGKLRKEFNTPAVGDIRKVISNLSDTDDDIKKMMEYRFKTSSDLNGHAVGNLILTSMLDITGSLKDSIKHLSKLLDVRHTVLPLSEDNNITLMATTKDGKIIEGESEITECPSVIDHIFYKEEPKVIDEVLEAIKNADLLILSMGSLYTSLLPNIICESVLREIDNCKAPIMYICNAMTQPGETDKFTVADHVELINSYLDKRKIDVVIASNTKIDKNIAETYETTEQKDPVIIDKERISELGVELIESDLIKVINNVLRHDSIKVASIIMLYLMRD</sequence>
<dbReference type="SUPFAM" id="SSF142338">
    <property type="entry name" value="CofD-like"/>
    <property type="match status" value="1"/>
</dbReference>
<proteinExistence type="inferred from homology"/>
<gene>
    <name evidence="2" type="ORF">OBE_15632</name>
</gene>
<dbReference type="GO" id="GO:0043743">
    <property type="term" value="F:LPPG:FO 2-phospho-L-lactate transferase activity"/>
    <property type="evidence" value="ECO:0007669"/>
    <property type="project" value="InterPro"/>
</dbReference>
<dbReference type="InterPro" id="IPR002882">
    <property type="entry name" value="CofD"/>
</dbReference>
<comment type="caution">
    <text evidence="2">The sequence shown here is derived from an EMBL/GenBank/DDBJ whole genome shotgun (WGS) entry which is preliminary data.</text>
</comment>
<dbReference type="CDD" id="cd07187">
    <property type="entry name" value="YvcK_like"/>
    <property type="match status" value="1"/>
</dbReference>
<dbReference type="Gene3D" id="3.40.50.10680">
    <property type="entry name" value="CofD-like domains"/>
    <property type="match status" value="1"/>
</dbReference>
<dbReference type="InterPro" id="IPR038136">
    <property type="entry name" value="CofD-like_dom_sf"/>
</dbReference>
<dbReference type="AlphaFoldDB" id="K1RFX5"/>
<evidence type="ECO:0000256" key="1">
    <source>
        <dbReference type="ARBA" id="ARBA00022490"/>
    </source>
</evidence>
<organism evidence="2">
    <name type="scientific">human gut metagenome</name>
    <dbReference type="NCBI Taxonomy" id="408170"/>
    <lineage>
        <taxon>unclassified sequences</taxon>
        <taxon>metagenomes</taxon>
        <taxon>organismal metagenomes</taxon>
    </lineage>
</organism>
<name>K1RFX5_9ZZZZ</name>
<accession>K1RFX5</accession>
<dbReference type="Pfam" id="PF01933">
    <property type="entry name" value="CofD"/>
    <property type="match status" value="1"/>
</dbReference>
<dbReference type="NCBIfam" id="TIGR01826">
    <property type="entry name" value="CofD_related"/>
    <property type="match status" value="1"/>
</dbReference>
<protein>
    <submittedName>
        <fullName evidence="2">Protein belonging to Uncharacterized protein family UPF0052</fullName>
    </submittedName>
</protein>
<reference evidence="2" key="1">
    <citation type="journal article" date="2013" name="Environ. Microbiol.">
        <title>Microbiota from the distal guts of lean and obese adolescents exhibit partial functional redundancy besides clear differences in community structure.</title>
        <authorList>
            <person name="Ferrer M."/>
            <person name="Ruiz A."/>
            <person name="Lanza F."/>
            <person name="Haange S.B."/>
            <person name="Oberbach A."/>
            <person name="Till H."/>
            <person name="Bargiela R."/>
            <person name="Campoy C."/>
            <person name="Segura M.T."/>
            <person name="Richter M."/>
            <person name="von Bergen M."/>
            <person name="Seifert J."/>
            <person name="Suarez A."/>
        </authorList>
    </citation>
    <scope>NUCLEOTIDE SEQUENCE</scope>
</reference>